<proteinExistence type="predicted"/>
<keyword evidence="1" id="KW-1133">Transmembrane helix</keyword>
<feature type="transmembrane region" description="Helical" evidence="1">
    <location>
        <begin position="124"/>
        <end position="146"/>
    </location>
</feature>
<evidence type="ECO:0000256" key="1">
    <source>
        <dbReference type="SAM" id="Phobius"/>
    </source>
</evidence>
<organism evidence="2 3">
    <name type="scientific">Thermophilibacter provencensis</name>
    <dbReference type="NCBI Taxonomy" id="1852386"/>
    <lineage>
        <taxon>Bacteria</taxon>
        <taxon>Bacillati</taxon>
        <taxon>Actinomycetota</taxon>
        <taxon>Coriobacteriia</taxon>
        <taxon>Coriobacteriales</taxon>
        <taxon>Atopobiaceae</taxon>
        <taxon>Thermophilibacter</taxon>
    </lineage>
</organism>
<dbReference type="Proteomes" id="UP000697330">
    <property type="component" value="Unassembled WGS sequence"/>
</dbReference>
<evidence type="ECO:0000313" key="2">
    <source>
        <dbReference type="EMBL" id="HJF45246.1"/>
    </source>
</evidence>
<comment type="caution">
    <text evidence="2">The sequence shown here is derived from an EMBL/GenBank/DDBJ whole genome shotgun (WGS) entry which is preliminary data.</text>
</comment>
<sequence>MKYYMRLSRGKREFCLFMAIISVISVNIIAPAITCFEMGFSLESWRAALGAMPFAWFAVIACVLATYYPAEWLTACFLEKDDSYNAHILVNILATVLMMSVILTVVASWIAAGQVSAEPLEQFFFRWTRIFAVSFAVEALVAQPIVRAAMNGLHRALDARAAAAGSAAAAASSPRD</sequence>
<feature type="transmembrane region" description="Helical" evidence="1">
    <location>
        <begin position="88"/>
        <end position="112"/>
    </location>
</feature>
<feature type="transmembrane region" description="Helical" evidence="1">
    <location>
        <begin position="14"/>
        <end position="33"/>
    </location>
</feature>
<feature type="transmembrane region" description="Helical" evidence="1">
    <location>
        <begin position="45"/>
        <end position="68"/>
    </location>
</feature>
<dbReference type="EMBL" id="DYWQ01000087">
    <property type="protein sequence ID" value="HJF45246.1"/>
    <property type="molecule type" value="Genomic_DNA"/>
</dbReference>
<gene>
    <name evidence="2" type="ORF">K8U72_05615</name>
</gene>
<evidence type="ECO:0008006" key="4">
    <source>
        <dbReference type="Google" id="ProtNLM"/>
    </source>
</evidence>
<evidence type="ECO:0000313" key="3">
    <source>
        <dbReference type="Proteomes" id="UP000697330"/>
    </source>
</evidence>
<accession>A0A921GFB7</accession>
<dbReference type="AlphaFoldDB" id="A0A921GFB7"/>
<name>A0A921GFB7_9ACTN</name>
<dbReference type="RefSeq" id="WP_274959072.1">
    <property type="nucleotide sequence ID" value="NZ_DYWQ01000087.1"/>
</dbReference>
<keyword evidence="1" id="KW-0812">Transmembrane</keyword>
<protein>
    <recommendedName>
        <fullName evidence="4">DUF2798 domain-containing protein</fullName>
    </recommendedName>
</protein>
<keyword evidence="1" id="KW-0472">Membrane</keyword>
<reference evidence="2" key="1">
    <citation type="journal article" date="2021" name="PeerJ">
        <title>Extensive microbial diversity within the chicken gut microbiome revealed by metagenomics and culture.</title>
        <authorList>
            <person name="Gilroy R."/>
            <person name="Ravi A."/>
            <person name="Getino M."/>
            <person name="Pursley I."/>
            <person name="Horton D.L."/>
            <person name="Alikhan N.F."/>
            <person name="Baker D."/>
            <person name="Gharbi K."/>
            <person name="Hall N."/>
            <person name="Watson M."/>
            <person name="Adriaenssens E.M."/>
            <person name="Foster-Nyarko E."/>
            <person name="Jarju S."/>
            <person name="Secka A."/>
            <person name="Antonio M."/>
            <person name="Oren A."/>
            <person name="Chaudhuri R.R."/>
            <person name="La Ragione R."/>
            <person name="Hildebrand F."/>
            <person name="Pallen M.J."/>
        </authorList>
    </citation>
    <scope>NUCLEOTIDE SEQUENCE</scope>
    <source>
        <strain evidence="2">CHK124-7917</strain>
    </source>
</reference>
<reference evidence="2" key="2">
    <citation type="submission" date="2021-09" db="EMBL/GenBank/DDBJ databases">
        <authorList>
            <person name="Gilroy R."/>
        </authorList>
    </citation>
    <scope>NUCLEOTIDE SEQUENCE</scope>
    <source>
        <strain evidence="2">CHK124-7917</strain>
    </source>
</reference>